<dbReference type="AlphaFoldDB" id="A0AA90H6X9"/>
<feature type="region of interest" description="Disordered" evidence="2">
    <location>
        <begin position="44"/>
        <end position="92"/>
    </location>
</feature>
<dbReference type="RefSeq" id="WP_282698926.1">
    <property type="nucleotide sequence ID" value="NZ_JABXJJ020000028.1"/>
</dbReference>
<dbReference type="InterPro" id="IPR002701">
    <property type="entry name" value="CM_II_prokaryot"/>
</dbReference>
<reference evidence="5" key="1">
    <citation type="submission" date="2023-05" db="EMBL/GenBank/DDBJ databases">
        <title>Streptantibioticus silvisoli sp. nov., acidotolerant actinomycetes 1 from pine litter.</title>
        <authorList>
            <person name="Swiecimska M."/>
            <person name="Golinska P."/>
            <person name="Sangal V."/>
            <person name="Wachnowicz B."/>
            <person name="Goodfellow M."/>
        </authorList>
    </citation>
    <scope>NUCLEOTIDE SEQUENCE</scope>
    <source>
        <strain evidence="5">SL13</strain>
    </source>
</reference>
<evidence type="ECO:0000256" key="2">
    <source>
        <dbReference type="SAM" id="MobiDB-lite"/>
    </source>
</evidence>
<dbReference type="PANTHER" id="PTHR38041">
    <property type="entry name" value="CHORISMATE MUTASE"/>
    <property type="match status" value="1"/>
</dbReference>
<dbReference type="GO" id="GO:0046417">
    <property type="term" value="P:chorismate metabolic process"/>
    <property type="evidence" value="ECO:0007669"/>
    <property type="project" value="InterPro"/>
</dbReference>
<dbReference type="GO" id="GO:0009697">
    <property type="term" value="P:salicylic acid biosynthetic process"/>
    <property type="evidence" value="ECO:0007669"/>
    <property type="project" value="TreeGrafter"/>
</dbReference>
<dbReference type="SMART" id="SM00830">
    <property type="entry name" value="CM_2"/>
    <property type="match status" value="1"/>
</dbReference>
<dbReference type="SUPFAM" id="SSF48600">
    <property type="entry name" value="Chorismate mutase II"/>
    <property type="match status" value="1"/>
</dbReference>
<feature type="domain" description="Chorismate mutase" evidence="4">
    <location>
        <begin position="96"/>
        <end position="164"/>
    </location>
</feature>
<evidence type="ECO:0000256" key="3">
    <source>
        <dbReference type="SAM" id="SignalP"/>
    </source>
</evidence>
<accession>A0AA90H6X9</accession>
<feature type="signal peptide" evidence="3">
    <location>
        <begin position="1"/>
        <end position="27"/>
    </location>
</feature>
<dbReference type="EMBL" id="JABXJJ020000028">
    <property type="protein sequence ID" value="MDI5972085.1"/>
    <property type="molecule type" value="Genomic_DNA"/>
</dbReference>
<dbReference type="InterPro" id="IPR036263">
    <property type="entry name" value="Chorismate_II_sf"/>
</dbReference>
<sequence>MRPRTPLRPITLLSAAVLLAAAAPAAAAPAAAAPGGTASRPFAPAAPSPGYALPGPLGPLGRPAGDPPPPADRAAATPAGHETAAPGHGPLDPVVRLAAQRLLVADEVAAAKRLTGAPADDPARDRAVLAAGAGEARALGTDPAAASRLLGDQIAAATLVERALLAGWAADPGRAPAVAPPLTTLRATLDDLDSRLVAAWNDAADHRAAPGCGAALAAEVTSVAPELGLDELHSTALARALASVCR</sequence>
<dbReference type="InterPro" id="IPR036979">
    <property type="entry name" value="CM_dom_sf"/>
</dbReference>
<feature type="compositionally biased region" description="Low complexity" evidence="2">
    <location>
        <begin position="44"/>
        <end position="64"/>
    </location>
</feature>
<dbReference type="GO" id="GO:0004106">
    <property type="term" value="F:chorismate mutase activity"/>
    <property type="evidence" value="ECO:0007669"/>
    <property type="project" value="InterPro"/>
</dbReference>
<organism evidence="5">
    <name type="scientific">Streptantibioticus silvisoli</name>
    <dbReference type="NCBI Taxonomy" id="2705255"/>
    <lineage>
        <taxon>Bacteria</taxon>
        <taxon>Bacillati</taxon>
        <taxon>Actinomycetota</taxon>
        <taxon>Actinomycetes</taxon>
        <taxon>Kitasatosporales</taxon>
        <taxon>Streptomycetaceae</taxon>
        <taxon>Streptantibioticus</taxon>
    </lineage>
</organism>
<comment type="caution">
    <text evidence="5">The sequence shown here is derived from an EMBL/GenBank/DDBJ whole genome shotgun (WGS) entry which is preliminary data.</text>
</comment>
<proteinExistence type="predicted"/>
<keyword evidence="3" id="KW-0732">Signal</keyword>
<protein>
    <submittedName>
        <fullName evidence="5">Chorismate mutase</fullName>
    </submittedName>
</protein>
<evidence type="ECO:0000256" key="1">
    <source>
        <dbReference type="ARBA" id="ARBA00023235"/>
    </source>
</evidence>
<dbReference type="PANTHER" id="PTHR38041:SF2">
    <property type="entry name" value="SECRETED CHORISMATE MUTASE"/>
    <property type="match status" value="1"/>
</dbReference>
<evidence type="ECO:0000259" key="4">
    <source>
        <dbReference type="SMART" id="SM00830"/>
    </source>
</evidence>
<gene>
    <name evidence="5" type="ORF">POF50_022560</name>
</gene>
<feature type="chain" id="PRO_5041639604" evidence="3">
    <location>
        <begin position="28"/>
        <end position="246"/>
    </location>
</feature>
<name>A0AA90H6X9_9ACTN</name>
<evidence type="ECO:0000313" key="5">
    <source>
        <dbReference type="EMBL" id="MDI5972085.1"/>
    </source>
</evidence>
<dbReference type="Gene3D" id="1.20.59.10">
    <property type="entry name" value="Chorismate mutase"/>
    <property type="match status" value="1"/>
</dbReference>
<dbReference type="InterPro" id="IPR051331">
    <property type="entry name" value="Chorismate_mutase-related"/>
</dbReference>
<keyword evidence="1" id="KW-0413">Isomerase</keyword>
<feature type="compositionally biased region" description="Low complexity" evidence="2">
    <location>
        <begin position="72"/>
        <end position="87"/>
    </location>
</feature>
<dbReference type="Pfam" id="PF01817">
    <property type="entry name" value="CM_2"/>
    <property type="match status" value="1"/>
</dbReference>